<protein>
    <submittedName>
        <fullName evidence="1">Uncharacterized protein</fullName>
    </submittedName>
</protein>
<organism evidence="1 2">
    <name type="scientific">Rhypophila decipiens</name>
    <dbReference type="NCBI Taxonomy" id="261697"/>
    <lineage>
        <taxon>Eukaryota</taxon>
        <taxon>Fungi</taxon>
        <taxon>Dikarya</taxon>
        <taxon>Ascomycota</taxon>
        <taxon>Pezizomycotina</taxon>
        <taxon>Sordariomycetes</taxon>
        <taxon>Sordariomycetidae</taxon>
        <taxon>Sordariales</taxon>
        <taxon>Naviculisporaceae</taxon>
        <taxon>Rhypophila</taxon>
    </lineage>
</organism>
<name>A0AAN7B7T6_9PEZI</name>
<evidence type="ECO:0000313" key="1">
    <source>
        <dbReference type="EMBL" id="KAK4213262.1"/>
    </source>
</evidence>
<dbReference type="Proteomes" id="UP001301769">
    <property type="component" value="Unassembled WGS sequence"/>
</dbReference>
<proteinExistence type="predicted"/>
<keyword evidence="2" id="KW-1185">Reference proteome</keyword>
<dbReference type="EMBL" id="MU858112">
    <property type="protein sequence ID" value="KAK4213262.1"/>
    <property type="molecule type" value="Genomic_DNA"/>
</dbReference>
<gene>
    <name evidence="1" type="ORF">QBC37DRAFT_175804</name>
</gene>
<sequence length="182" mass="19693">MPAPQVNGDVAHTSAFVEHLVSYPVINDSVEAFKANPYGQRSIEVSTSVYQKFAAPAVPYLARPFEIVKPYVKAADDLGDRLLCIVDEKFPAVKTPTSDLIDGARALVSLPITIGSAGKEHVISTYSAEYKKCDNNNRITTVTKAGVTTTLVLTAETITFLSNYLGSKKDDVKQVANDRANN</sequence>
<dbReference type="AlphaFoldDB" id="A0AAN7B7T6"/>
<reference evidence="1" key="1">
    <citation type="journal article" date="2023" name="Mol. Phylogenet. Evol.">
        <title>Genome-scale phylogeny and comparative genomics of the fungal order Sordariales.</title>
        <authorList>
            <person name="Hensen N."/>
            <person name="Bonometti L."/>
            <person name="Westerberg I."/>
            <person name="Brannstrom I.O."/>
            <person name="Guillou S."/>
            <person name="Cros-Aarteil S."/>
            <person name="Calhoun S."/>
            <person name="Haridas S."/>
            <person name="Kuo A."/>
            <person name="Mondo S."/>
            <person name="Pangilinan J."/>
            <person name="Riley R."/>
            <person name="LaButti K."/>
            <person name="Andreopoulos B."/>
            <person name="Lipzen A."/>
            <person name="Chen C."/>
            <person name="Yan M."/>
            <person name="Daum C."/>
            <person name="Ng V."/>
            <person name="Clum A."/>
            <person name="Steindorff A."/>
            <person name="Ohm R.A."/>
            <person name="Martin F."/>
            <person name="Silar P."/>
            <person name="Natvig D.O."/>
            <person name="Lalanne C."/>
            <person name="Gautier V."/>
            <person name="Ament-Velasquez S.L."/>
            <person name="Kruys A."/>
            <person name="Hutchinson M.I."/>
            <person name="Powell A.J."/>
            <person name="Barry K."/>
            <person name="Miller A.N."/>
            <person name="Grigoriev I.V."/>
            <person name="Debuchy R."/>
            <person name="Gladieux P."/>
            <person name="Hiltunen Thoren M."/>
            <person name="Johannesson H."/>
        </authorList>
    </citation>
    <scope>NUCLEOTIDE SEQUENCE</scope>
    <source>
        <strain evidence="1">PSN293</strain>
    </source>
</reference>
<reference evidence="1" key="2">
    <citation type="submission" date="2023-05" db="EMBL/GenBank/DDBJ databases">
        <authorList>
            <consortium name="Lawrence Berkeley National Laboratory"/>
            <person name="Steindorff A."/>
            <person name="Hensen N."/>
            <person name="Bonometti L."/>
            <person name="Westerberg I."/>
            <person name="Brannstrom I.O."/>
            <person name="Guillou S."/>
            <person name="Cros-Aarteil S."/>
            <person name="Calhoun S."/>
            <person name="Haridas S."/>
            <person name="Kuo A."/>
            <person name="Mondo S."/>
            <person name="Pangilinan J."/>
            <person name="Riley R."/>
            <person name="Labutti K."/>
            <person name="Andreopoulos B."/>
            <person name="Lipzen A."/>
            <person name="Chen C."/>
            <person name="Yanf M."/>
            <person name="Daum C."/>
            <person name="Ng V."/>
            <person name="Clum A."/>
            <person name="Ohm R."/>
            <person name="Martin F."/>
            <person name="Silar P."/>
            <person name="Natvig D."/>
            <person name="Lalanne C."/>
            <person name="Gautier V."/>
            <person name="Ament-Velasquez S.L."/>
            <person name="Kruys A."/>
            <person name="Hutchinson M.I."/>
            <person name="Powell A.J."/>
            <person name="Barry K."/>
            <person name="Miller A.N."/>
            <person name="Grigoriev I.V."/>
            <person name="Debuchy R."/>
            <person name="Gladieux P."/>
            <person name="Thoren M.H."/>
            <person name="Johannesson H."/>
        </authorList>
    </citation>
    <scope>NUCLEOTIDE SEQUENCE</scope>
    <source>
        <strain evidence="1">PSN293</strain>
    </source>
</reference>
<comment type="caution">
    <text evidence="1">The sequence shown here is derived from an EMBL/GenBank/DDBJ whole genome shotgun (WGS) entry which is preliminary data.</text>
</comment>
<accession>A0AAN7B7T6</accession>
<dbReference type="Pfam" id="PF17316">
    <property type="entry name" value="Perilipin_2"/>
    <property type="match status" value="1"/>
</dbReference>
<evidence type="ECO:0000313" key="2">
    <source>
        <dbReference type="Proteomes" id="UP001301769"/>
    </source>
</evidence>